<evidence type="ECO:0000313" key="11">
    <source>
        <dbReference type="EMBL" id="KAJ3663360.1"/>
    </source>
</evidence>
<evidence type="ECO:0000256" key="10">
    <source>
        <dbReference type="SAM" id="Phobius"/>
    </source>
</evidence>
<dbReference type="InterPro" id="IPR004117">
    <property type="entry name" value="7tm6_olfct_rcpt"/>
</dbReference>
<proteinExistence type="predicted"/>
<evidence type="ECO:0000256" key="8">
    <source>
        <dbReference type="ARBA" id="ARBA00023170"/>
    </source>
</evidence>
<keyword evidence="6 10" id="KW-1133">Transmembrane helix</keyword>
<dbReference type="Proteomes" id="UP001168821">
    <property type="component" value="Unassembled WGS sequence"/>
</dbReference>
<keyword evidence="4 10" id="KW-0812">Transmembrane</keyword>
<evidence type="ECO:0000256" key="1">
    <source>
        <dbReference type="ARBA" id="ARBA00004651"/>
    </source>
</evidence>
<accession>A0AA38IUG9</accession>
<dbReference type="GO" id="GO:0005886">
    <property type="term" value="C:plasma membrane"/>
    <property type="evidence" value="ECO:0007669"/>
    <property type="project" value="UniProtKB-SubCell"/>
</dbReference>
<feature type="transmembrane region" description="Helical" evidence="10">
    <location>
        <begin position="127"/>
        <end position="147"/>
    </location>
</feature>
<keyword evidence="3" id="KW-0716">Sensory transduction</keyword>
<dbReference type="EMBL" id="JALNTZ010000002">
    <property type="protein sequence ID" value="KAJ3663360.1"/>
    <property type="molecule type" value="Genomic_DNA"/>
</dbReference>
<dbReference type="AlphaFoldDB" id="A0AA38IUG9"/>
<keyword evidence="5" id="KW-0552">Olfaction</keyword>
<dbReference type="PANTHER" id="PTHR21137">
    <property type="entry name" value="ODORANT RECEPTOR"/>
    <property type="match status" value="1"/>
</dbReference>
<evidence type="ECO:0000256" key="6">
    <source>
        <dbReference type="ARBA" id="ARBA00022989"/>
    </source>
</evidence>
<feature type="transmembrane region" description="Helical" evidence="10">
    <location>
        <begin position="35"/>
        <end position="60"/>
    </location>
</feature>
<dbReference type="PANTHER" id="PTHR21137:SF35">
    <property type="entry name" value="ODORANT RECEPTOR 19A-RELATED"/>
    <property type="match status" value="1"/>
</dbReference>
<protein>
    <recommendedName>
        <fullName evidence="13">7tm 6 domain containing protein</fullName>
    </recommendedName>
</protein>
<evidence type="ECO:0000256" key="9">
    <source>
        <dbReference type="ARBA" id="ARBA00023224"/>
    </source>
</evidence>
<reference evidence="11" key="1">
    <citation type="journal article" date="2023" name="G3 (Bethesda)">
        <title>Whole genome assemblies of Zophobas morio and Tenebrio molitor.</title>
        <authorList>
            <person name="Kaur S."/>
            <person name="Stinson S.A."/>
            <person name="diCenzo G.C."/>
        </authorList>
    </citation>
    <scope>NUCLEOTIDE SEQUENCE</scope>
    <source>
        <strain evidence="11">QUZm001</strain>
    </source>
</reference>
<evidence type="ECO:0000256" key="3">
    <source>
        <dbReference type="ARBA" id="ARBA00022606"/>
    </source>
</evidence>
<name>A0AA38IUG9_9CUCU</name>
<comment type="caution">
    <text evidence="11">The sequence shown here is derived from an EMBL/GenBank/DDBJ whole genome shotgun (WGS) entry which is preliminary data.</text>
</comment>
<keyword evidence="9" id="KW-0807">Transducer</keyword>
<keyword evidence="12" id="KW-1185">Reference proteome</keyword>
<evidence type="ECO:0000256" key="5">
    <source>
        <dbReference type="ARBA" id="ARBA00022725"/>
    </source>
</evidence>
<keyword evidence="8" id="KW-0675">Receptor</keyword>
<keyword evidence="7 10" id="KW-0472">Membrane</keyword>
<evidence type="ECO:0000256" key="2">
    <source>
        <dbReference type="ARBA" id="ARBA00022475"/>
    </source>
</evidence>
<evidence type="ECO:0008006" key="13">
    <source>
        <dbReference type="Google" id="ProtNLM"/>
    </source>
</evidence>
<comment type="subcellular location">
    <subcellularLocation>
        <location evidence="1">Cell membrane</location>
        <topology evidence="1">Multi-pass membrane protein</topology>
    </subcellularLocation>
</comment>
<feature type="transmembrane region" description="Helical" evidence="10">
    <location>
        <begin position="66"/>
        <end position="87"/>
    </location>
</feature>
<evidence type="ECO:0000256" key="7">
    <source>
        <dbReference type="ARBA" id="ARBA00023136"/>
    </source>
</evidence>
<organism evidence="11 12">
    <name type="scientific">Zophobas morio</name>
    <dbReference type="NCBI Taxonomy" id="2755281"/>
    <lineage>
        <taxon>Eukaryota</taxon>
        <taxon>Metazoa</taxon>
        <taxon>Ecdysozoa</taxon>
        <taxon>Arthropoda</taxon>
        <taxon>Hexapoda</taxon>
        <taxon>Insecta</taxon>
        <taxon>Pterygota</taxon>
        <taxon>Neoptera</taxon>
        <taxon>Endopterygota</taxon>
        <taxon>Coleoptera</taxon>
        <taxon>Polyphaga</taxon>
        <taxon>Cucujiformia</taxon>
        <taxon>Tenebrionidae</taxon>
        <taxon>Zophobas</taxon>
    </lineage>
</organism>
<dbReference type="GO" id="GO:0005549">
    <property type="term" value="F:odorant binding"/>
    <property type="evidence" value="ECO:0007669"/>
    <property type="project" value="InterPro"/>
</dbReference>
<dbReference type="Pfam" id="PF02949">
    <property type="entry name" value="7tm_6"/>
    <property type="match status" value="1"/>
</dbReference>
<evidence type="ECO:0000256" key="4">
    <source>
        <dbReference type="ARBA" id="ARBA00022692"/>
    </source>
</evidence>
<dbReference type="GO" id="GO:0007165">
    <property type="term" value="P:signal transduction"/>
    <property type="evidence" value="ECO:0007669"/>
    <property type="project" value="UniProtKB-KW"/>
</dbReference>
<feature type="transmembrane region" description="Helical" evidence="10">
    <location>
        <begin position="247"/>
        <end position="271"/>
    </location>
</feature>
<keyword evidence="2" id="KW-1003">Cell membrane</keyword>
<gene>
    <name evidence="11" type="ORF">Zmor_007644</name>
</gene>
<sequence length="315" mass="36487">MASFSWKHTIRVNIVILTFMGLWPKGNEGYKCNTYVLFTAAVLLLVNSHIIFQTVNVYFVSDLKELAAIIFILFTEWLVSLKMFYFVRNMKILKKLMVDVESDNFQLWNNGQINTVQVTLAMWKTIYFVYSVPVFITLVLWTFFPLVDGSFKQYRLPLSVWYPYNVQKSLTYEITYVYQTMSFWAISIAGINMDAMIAALMMLAQAQCDILCENLKNLPSSTYNAKLKLCIDHHKNILRFSKGCNDFFNELSLCQFFVSVASLAVAMFYLTLVEPTSGECLSILFYLESITTQIFIYCWFGNEVELKVGPYCLLN</sequence>
<feature type="transmembrane region" description="Helical" evidence="10">
    <location>
        <begin position="183"/>
        <end position="204"/>
    </location>
</feature>
<evidence type="ECO:0000313" key="12">
    <source>
        <dbReference type="Proteomes" id="UP001168821"/>
    </source>
</evidence>
<dbReference type="GO" id="GO:0004984">
    <property type="term" value="F:olfactory receptor activity"/>
    <property type="evidence" value="ECO:0007669"/>
    <property type="project" value="InterPro"/>
</dbReference>
<feature type="transmembrane region" description="Helical" evidence="10">
    <location>
        <begin position="283"/>
        <end position="300"/>
    </location>
</feature>